<dbReference type="RefSeq" id="WP_330518625.1">
    <property type="nucleotide sequence ID" value="NZ_JAZBRC010000003.1"/>
</dbReference>
<dbReference type="Proteomes" id="UP001331664">
    <property type="component" value="Unassembled WGS sequence"/>
</dbReference>
<protein>
    <submittedName>
        <fullName evidence="1">Uncharacterized protein</fullName>
    </submittedName>
</protein>
<evidence type="ECO:0000313" key="1">
    <source>
        <dbReference type="EMBL" id="MEE3744611.1"/>
    </source>
</evidence>
<accession>A0ABU7M4H2</accession>
<dbReference type="EMBL" id="JAZBRD010000005">
    <property type="protein sequence ID" value="MEE3744611.1"/>
    <property type="molecule type" value="Genomic_DNA"/>
</dbReference>
<name>A0ABU7M4H2_9BACT</name>
<dbReference type="SUPFAM" id="SSF51126">
    <property type="entry name" value="Pectin lyase-like"/>
    <property type="match status" value="1"/>
</dbReference>
<proteinExistence type="predicted"/>
<dbReference type="Gene3D" id="6.10.140.2190">
    <property type="match status" value="1"/>
</dbReference>
<evidence type="ECO:0000313" key="2">
    <source>
        <dbReference type="Proteomes" id="UP001331664"/>
    </source>
</evidence>
<comment type="caution">
    <text evidence="1">The sequence shown here is derived from an EMBL/GenBank/DDBJ whole genome shotgun (WGS) entry which is preliminary data.</text>
</comment>
<organism evidence="1 2">
    <name type="scientific">Campylobacter porcelli</name>
    <dbReference type="NCBI Taxonomy" id="1660073"/>
    <lineage>
        <taxon>Bacteria</taxon>
        <taxon>Pseudomonadati</taxon>
        <taxon>Campylobacterota</taxon>
        <taxon>Epsilonproteobacteria</taxon>
        <taxon>Campylobacterales</taxon>
        <taxon>Campylobacteraceae</taxon>
        <taxon>Campylobacter</taxon>
    </lineage>
</organism>
<keyword evidence="2" id="KW-1185">Reference proteome</keyword>
<dbReference type="InterPro" id="IPR011050">
    <property type="entry name" value="Pectin_lyase_fold/virulence"/>
</dbReference>
<sequence length="531" mass="57265">MSEVVTTNTQDEKLNELIEYMGSAVPSKLNELNSKIDSISSYWKEATITGKEVQAQLLNSIKPQSGKVVINGIEYDNFKALHEKLDEKVSQVSDILDAKIDSVVNVSSDQAVGGVKTFSSPPVSATNPTQGNQVANKAYVDEVGNTKLNISTYNTDKATFATKSELSSGLNAKANQATTYSKSETYTKTEVNNLVNANANATVNLTGNQTIAGVKTFSVPLVSATNPTANNQVANKAYVDSVGNAKVALTKYNSEVLIPLTANLVWSVGTTQKSGASKHFNSIDLAINEALKYRQTPSKYIDLYLTSDITVPSQLYYYGVDLKHLRIQGGRSASNAGFKIIAGANLNANRSDRYIFYFERSHTPIFVGVTFKGNWVPNTTPRPTGMKAGAKADNGIRVSNGSYLQTSECRFENLNNATLITYNSKACLYRSISSIENCNVGVFTHDNTNVIAHNTAILNTNIAVKSHTLARVLLYKGSISKCSLGLEVRHGGNIATNGTTLALQTDATNKNTSDANVAYSAVTNHGIIFKN</sequence>
<reference evidence="1 2" key="1">
    <citation type="submission" date="2024-01" db="EMBL/GenBank/DDBJ databases">
        <title>Campylobacter porcellus sp. nov.</title>
        <authorList>
            <person name="Papic B."/>
            <person name="Gruntar I."/>
        </authorList>
    </citation>
    <scope>NUCLEOTIDE SEQUENCE [LARGE SCALE GENOMIC DNA]</scope>
    <source>
        <strain evidence="1 2">CX2-4855-23</strain>
    </source>
</reference>
<gene>
    <name evidence="1" type="ORF">V2I23_04810</name>
</gene>